<evidence type="ECO:0000256" key="6">
    <source>
        <dbReference type="ARBA" id="ARBA00050410"/>
    </source>
</evidence>
<evidence type="ECO:0000256" key="3">
    <source>
        <dbReference type="ARBA" id="ARBA00011881"/>
    </source>
</evidence>
<evidence type="ECO:0000256" key="7">
    <source>
        <dbReference type="ARBA" id="ARBA00050939"/>
    </source>
</evidence>
<comment type="catalytic activity">
    <reaction evidence="7 8">
        <text>L-allo-threonine = acetaldehyde + glycine</text>
        <dbReference type="Rhea" id="RHEA:26209"/>
        <dbReference type="ChEBI" id="CHEBI:15343"/>
        <dbReference type="ChEBI" id="CHEBI:57305"/>
        <dbReference type="ChEBI" id="CHEBI:58585"/>
        <dbReference type="EC" id="4.1.2.48"/>
    </reaction>
</comment>
<evidence type="ECO:0000313" key="11">
    <source>
        <dbReference type="Proteomes" id="UP000324298"/>
    </source>
</evidence>
<evidence type="ECO:0000256" key="1">
    <source>
        <dbReference type="ARBA" id="ARBA00001933"/>
    </source>
</evidence>
<dbReference type="FunFam" id="3.40.640.10:FF:000087">
    <property type="entry name" value="L-threonine aldolase"/>
    <property type="match status" value="1"/>
</dbReference>
<dbReference type="InterPro" id="IPR026273">
    <property type="entry name" value="Low_specificity_L-TA_bact"/>
</dbReference>
<dbReference type="EMBL" id="SRSD01000009">
    <property type="protein sequence ID" value="KAA0889141.1"/>
    <property type="molecule type" value="Genomic_DNA"/>
</dbReference>
<keyword evidence="11" id="KW-1185">Reference proteome</keyword>
<reference evidence="10 11" key="1">
    <citation type="submission" date="2019-04" db="EMBL/GenBank/DDBJ databases">
        <title>Geobacter ruber sp. nov., ferric-reducing bacteria isolated from paddy soil.</title>
        <authorList>
            <person name="Xu Z."/>
            <person name="Masuda Y."/>
            <person name="Itoh H."/>
            <person name="Senoo K."/>
        </authorList>
    </citation>
    <scope>NUCLEOTIDE SEQUENCE [LARGE SCALE GENOMIC DNA]</scope>
    <source>
        <strain evidence="10 11">Red88</strain>
    </source>
</reference>
<comment type="caution">
    <text evidence="10">The sequence shown here is derived from an EMBL/GenBank/DDBJ whole genome shotgun (WGS) entry which is preliminary data.</text>
</comment>
<proteinExistence type="inferred from homology"/>
<organism evidence="10 11">
    <name type="scientific">Oryzomonas rubra</name>
    <dbReference type="NCBI Taxonomy" id="2509454"/>
    <lineage>
        <taxon>Bacteria</taxon>
        <taxon>Pseudomonadati</taxon>
        <taxon>Thermodesulfobacteriota</taxon>
        <taxon>Desulfuromonadia</taxon>
        <taxon>Geobacterales</taxon>
        <taxon>Geobacteraceae</taxon>
        <taxon>Oryzomonas</taxon>
    </lineage>
</organism>
<dbReference type="Gene3D" id="3.90.1150.10">
    <property type="entry name" value="Aspartate Aminotransferase, domain 1"/>
    <property type="match status" value="1"/>
</dbReference>
<dbReference type="CDD" id="cd06502">
    <property type="entry name" value="TA_like"/>
    <property type="match status" value="1"/>
</dbReference>
<feature type="domain" description="Aromatic amino acid beta-eliminating lyase/threonine aldolase" evidence="9">
    <location>
        <begin position="15"/>
        <end position="302"/>
    </location>
</feature>
<dbReference type="SUPFAM" id="SSF53383">
    <property type="entry name" value="PLP-dependent transferases"/>
    <property type="match status" value="1"/>
</dbReference>
<gene>
    <name evidence="10" type="ORF">ET418_14960</name>
</gene>
<dbReference type="InterPro" id="IPR015424">
    <property type="entry name" value="PyrdxlP-dep_Trfase"/>
</dbReference>
<comment type="similarity">
    <text evidence="2 8">Belongs to the threonine aldolase family.</text>
</comment>
<evidence type="ECO:0000256" key="8">
    <source>
        <dbReference type="PIRNR" id="PIRNR038940"/>
    </source>
</evidence>
<keyword evidence="5 8" id="KW-0456">Lyase</keyword>
<keyword evidence="4 8" id="KW-0663">Pyridoxal phosphate</keyword>
<dbReference type="RefSeq" id="WP_149308903.1">
    <property type="nucleotide sequence ID" value="NZ_SRSD01000009.1"/>
</dbReference>
<dbReference type="InterPro" id="IPR015421">
    <property type="entry name" value="PyrdxlP-dep_Trfase_major"/>
</dbReference>
<comment type="subunit">
    <text evidence="3">Homotetramer.</text>
</comment>
<comment type="cofactor">
    <cofactor evidence="1 8">
        <name>pyridoxal 5'-phosphate</name>
        <dbReference type="ChEBI" id="CHEBI:597326"/>
    </cofactor>
</comment>
<dbReference type="GO" id="GO:0008732">
    <property type="term" value="F:L-allo-threonine aldolase activity"/>
    <property type="evidence" value="ECO:0007669"/>
    <property type="project" value="RHEA"/>
</dbReference>
<dbReference type="PANTHER" id="PTHR48097:SF5">
    <property type="entry name" value="LOW SPECIFICITY L-THREONINE ALDOLASE"/>
    <property type="match status" value="1"/>
</dbReference>
<name>A0A5A9XBU8_9BACT</name>
<dbReference type="GO" id="GO:0006567">
    <property type="term" value="P:L-threonine catabolic process"/>
    <property type="evidence" value="ECO:0007669"/>
    <property type="project" value="UniProtKB-UniRule"/>
</dbReference>
<comment type="catalytic activity">
    <reaction evidence="6 8">
        <text>L-threonine = acetaldehyde + glycine</text>
        <dbReference type="Rhea" id="RHEA:19625"/>
        <dbReference type="ChEBI" id="CHEBI:15343"/>
        <dbReference type="ChEBI" id="CHEBI:57305"/>
        <dbReference type="ChEBI" id="CHEBI:57926"/>
        <dbReference type="EC" id="4.1.2.48"/>
    </reaction>
</comment>
<dbReference type="Gene3D" id="3.40.640.10">
    <property type="entry name" value="Type I PLP-dependent aspartate aminotransferase-like (Major domain)"/>
    <property type="match status" value="1"/>
</dbReference>
<accession>A0A5A9XBU8</accession>
<dbReference type="OrthoDB" id="9774495at2"/>
<evidence type="ECO:0000256" key="5">
    <source>
        <dbReference type="ARBA" id="ARBA00023239"/>
    </source>
</evidence>
<dbReference type="InterPro" id="IPR015422">
    <property type="entry name" value="PyrdxlP-dep_Trfase_small"/>
</dbReference>
<dbReference type="EC" id="4.1.2.48" evidence="8"/>
<evidence type="ECO:0000256" key="2">
    <source>
        <dbReference type="ARBA" id="ARBA00006966"/>
    </source>
</evidence>
<dbReference type="Proteomes" id="UP000324298">
    <property type="component" value="Unassembled WGS sequence"/>
</dbReference>
<dbReference type="Pfam" id="PF01212">
    <property type="entry name" value="Beta_elim_lyase"/>
    <property type="match status" value="1"/>
</dbReference>
<evidence type="ECO:0000313" key="10">
    <source>
        <dbReference type="EMBL" id="KAA0889141.1"/>
    </source>
</evidence>
<dbReference type="PIRSF" id="PIRSF038940">
    <property type="entry name" value="Low_specificity_LTA"/>
    <property type="match status" value="1"/>
</dbReference>
<dbReference type="PANTHER" id="PTHR48097">
    <property type="entry name" value="L-THREONINE ALDOLASE-RELATED"/>
    <property type="match status" value="1"/>
</dbReference>
<comment type="function">
    <text evidence="8">Catalyzes the cleavage of L-allo-threonine and L-threonine to glycine and acetaldehyde.</text>
</comment>
<protein>
    <recommendedName>
        <fullName evidence="8">L-threonine aldolase</fullName>
        <ecNumber evidence="8">4.1.2.48</ecNumber>
    </recommendedName>
</protein>
<sequence length="355" mass="38788">MPSDDQHTSQPLFNQFASDNYAGICPEAWHAMEEANHGYVSSYGDDAWTERACESIRRLFATDCQVFFVFNGTAANSLALASLCRSYHSIVCHDMAHIETDECGAPEFFSNGTKILHTNGINGKLDLDAVELAITRRSDIHYPKPRVLSMAQSTELGTVYTPGEIGAACDLAHSHGLRVHMDGARFANAVATLGVTPAETSWKAGVDVLCLGGAKNGMAIGEAVVFFDRLLAEEFEYRCKQAGQLASKMRFISAPWIGMLESGAWLRNAENANRQARLLADELARVPGVRLMYPCQANAVFTEMPEQATAALRAAGWHFYSFIGTGGARFMCSWLTTEQDVRNLVAAVRQACGEQ</sequence>
<evidence type="ECO:0000256" key="4">
    <source>
        <dbReference type="ARBA" id="ARBA00022898"/>
    </source>
</evidence>
<dbReference type="AlphaFoldDB" id="A0A5A9XBU8"/>
<evidence type="ECO:0000259" key="9">
    <source>
        <dbReference type="Pfam" id="PF01212"/>
    </source>
</evidence>
<dbReference type="InterPro" id="IPR001597">
    <property type="entry name" value="ArAA_b-elim_lyase/Thr_aldolase"/>
</dbReference>